<name>A0ACB9A8H2_9ASTR</name>
<evidence type="ECO:0000313" key="2">
    <source>
        <dbReference type="Proteomes" id="UP001056120"/>
    </source>
</evidence>
<reference evidence="2" key="1">
    <citation type="journal article" date="2022" name="Mol. Ecol. Resour.">
        <title>The genomes of chicory, endive, great burdock and yacon provide insights into Asteraceae palaeo-polyploidization history and plant inulin production.</title>
        <authorList>
            <person name="Fan W."/>
            <person name="Wang S."/>
            <person name="Wang H."/>
            <person name="Wang A."/>
            <person name="Jiang F."/>
            <person name="Liu H."/>
            <person name="Zhao H."/>
            <person name="Xu D."/>
            <person name="Zhang Y."/>
        </authorList>
    </citation>
    <scope>NUCLEOTIDE SEQUENCE [LARGE SCALE GENOMIC DNA]</scope>
    <source>
        <strain evidence="2">cv. Yunnan</strain>
    </source>
</reference>
<dbReference type="EMBL" id="CM042042">
    <property type="protein sequence ID" value="KAI3705678.1"/>
    <property type="molecule type" value="Genomic_DNA"/>
</dbReference>
<comment type="caution">
    <text evidence="1">The sequence shown here is derived from an EMBL/GenBank/DDBJ whole genome shotgun (WGS) entry which is preliminary data.</text>
</comment>
<organism evidence="1 2">
    <name type="scientific">Smallanthus sonchifolius</name>
    <dbReference type="NCBI Taxonomy" id="185202"/>
    <lineage>
        <taxon>Eukaryota</taxon>
        <taxon>Viridiplantae</taxon>
        <taxon>Streptophyta</taxon>
        <taxon>Embryophyta</taxon>
        <taxon>Tracheophyta</taxon>
        <taxon>Spermatophyta</taxon>
        <taxon>Magnoliopsida</taxon>
        <taxon>eudicotyledons</taxon>
        <taxon>Gunneridae</taxon>
        <taxon>Pentapetalae</taxon>
        <taxon>asterids</taxon>
        <taxon>campanulids</taxon>
        <taxon>Asterales</taxon>
        <taxon>Asteraceae</taxon>
        <taxon>Asteroideae</taxon>
        <taxon>Heliantheae alliance</taxon>
        <taxon>Millerieae</taxon>
        <taxon>Smallanthus</taxon>
    </lineage>
</organism>
<evidence type="ECO:0000313" key="1">
    <source>
        <dbReference type="EMBL" id="KAI3705678.1"/>
    </source>
</evidence>
<keyword evidence="2" id="KW-1185">Reference proteome</keyword>
<reference evidence="1 2" key="2">
    <citation type="journal article" date="2022" name="Mol. Ecol. Resour.">
        <title>The genomes of chicory, endive, great burdock and yacon provide insights into Asteraceae paleo-polyploidization history and plant inulin production.</title>
        <authorList>
            <person name="Fan W."/>
            <person name="Wang S."/>
            <person name="Wang H."/>
            <person name="Wang A."/>
            <person name="Jiang F."/>
            <person name="Liu H."/>
            <person name="Zhao H."/>
            <person name="Xu D."/>
            <person name="Zhang Y."/>
        </authorList>
    </citation>
    <scope>NUCLEOTIDE SEQUENCE [LARGE SCALE GENOMIC DNA]</scope>
    <source>
        <strain evidence="2">cv. Yunnan</strain>
        <tissue evidence="1">Leaves</tissue>
    </source>
</reference>
<protein>
    <submittedName>
        <fullName evidence="1">Uncharacterized protein</fullName>
    </submittedName>
</protein>
<accession>A0ACB9A8H2</accession>
<proteinExistence type="predicted"/>
<gene>
    <name evidence="1" type="ORF">L1987_75919</name>
</gene>
<sequence length="493" mass="53812">MPVWVTQAKASEAYKMARRGGTRGGGGGRRGGRTGRRGGTSINQMIEGSVHTTHTDTEVSQHNVEHAEGDDQTFEASVLPAAGGPILVENVAPPTRGCDYKAFRGCDPPELTREKEAAGTLDWINGMESTISLSDCRPDQAVRFAAKSLKGEAAHWWETVKQAKGDQAVELMRWNDLKALVIEKFCPKNEVHKVEREFLTLQAGLMTHRQYTSKYNELARLVPHLVTTEERRIHYYVQGLPPKIRTFVRANTPSTFESVVVLSGVVYDDIASEVISEAPKNQAPKRTGEELQGPSDRRSRLEAEGLCGKCGKRHGGECRAGQAGCFKCGKFGHQSRDCTSKPKCHNCGEPGHLSRDCRKRKEPEAGGSGKGKGAEKEPYINKATARAYQMTHLEALELDITRIRSSAVVNHNGLHDQAALHSYGRAHLLSAHRAGPAHLLSAQEEEPAHLLSAQEEEPAHLLSAQEGKSTHLLSAQEAESAHLLSAQASGLIK</sequence>
<dbReference type="Proteomes" id="UP001056120">
    <property type="component" value="Linkage Group LG25"/>
</dbReference>